<dbReference type="FunCoup" id="A0A061GUA4">
    <property type="interactions" value="55"/>
</dbReference>
<dbReference type="KEGG" id="tcc:18590085"/>
<dbReference type="Gramene" id="Tc09v2_t021610.1">
    <property type="protein sequence ID" value="Tc09v2_p021610.1"/>
    <property type="gene ID" value="Tc09v2_g021610"/>
</dbReference>
<dbReference type="InParanoid" id="A0A061GUA4"/>
<evidence type="ECO:0000313" key="2">
    <source>
        <dbReference type="EMBL" id="EOY33081.1"/>
    </source>
</evidence>
<dbReference type="OMA" id="YNELWLQ"/>
<dbReference type="Proteomes" id="UP000026915">
    <property type="component" value="Chromosome 9"/>
</dbReference>
<dbReference type="AlphaFoldDB" id="A0A061GUA4"/>
<name>A0A061GUA4_THECC</name>
<keyword evidence="3" id="KW-1185">Reference proteome</keyword>
<proteinExistence type="predicted"/>
<dbReference type="HOGENOM" id="CLU_181827_0_0_1"/>
<evidence type="ECO:0000256" key="1">
    <source>
        <dbReference type="SAM" id="MobiDB-lite"/>
    </source>
</evidence>
<dbReference type="eggNOG" id="ENOG502S521">
    <property type="taxonomic scope" value="Eukaryota"/>
</dbReference>
<organism evidence="2 3">
    <name type="scientific">Theobroma cacao</name>
    <name type="common">Cacao</name>
    <name type="synonym">Cocoa</name>
    <dbReference type="NCBI Taxonomy" id="3641"/>
    <lineage>
        <taxon>Eukaryota</taxon>
        <taxon>Viridiplantae</taxon>
        <taxon>Streptophyta</taxon>
        <taxon>Embryophyta</taxon>
        <taxon>Tracheophyta</taxon>
        <taxon>Spermatophyta</taxon>
        <taxon>Magnoliopsida</taxon>
        <taxon>eudicotyledons</taxon>
        <taxon>Gunneridae</taxon>
        <taxon>Pentapetalae</taxon>
        <taxon>rosids</taxon>
        <taxon>malvids</taxon>
        <taxon>Malvales</taxon>
        <taxon>Malvaceae</taxon>
        <taxon>Byttnerioideae</taxon>
        <taxon>Theobroma</taxon>
    </lineage>
</organism>
<gene>
    <name evidence="2" type="ORF">TCM_041077</name>
</gene>
<dbReference type="EMBL" id="CM001887">
    <property type="protein sequence ID" value="EOY33081.1"/>
    <property type="molecule type" value="Genomic_DNA"/>
</dbReference>
<protein>
    <submittedName>
        <fullName evidence="2">Uncharacterized protein</fullName>
    </submittedName>
</protein>
<feature type="region of interest" description="Disordered" evidence="1">
    <location>
        <begin position="36"/>
        <end position="55"/>
    </location>
</feature>
<evidence type="ECO:0000313" key="3">
    <source>
        <dbReference type="Proteomes" id="UP000026915"/>
    </source>
</evidence>
<accession>A0A061GUA4</accession>
<reference evidence="2 3" key="1">
    <citation type="journal article" date="2013" name="Genome Biol.">
        <title>The genome sequence of the most widely cultivated cacao type and its use to identify candidate genes regulating pod color.</title>
        <authorList>
            <person name="Motamayor J.C."/>
            <person name="Mockaitis K."/>
            <person name="Schmutz J."/>
            <person name="Haiminen N."/>
            <person name="Iii D.L."/>
            <person name="Cornejo O."/>
            <person name="Findley S.D."/>
            <person name="Zheng P."/>
            <person name="Utro F."/>
            <person name="Royaert S."/>
            <person name="Saski C."/>
            <person name="Jenkins J."/>
            <person name="Podicheti R."/>
            <person name="Zhao M."/>
            <person name="Scheffler B.E."/>
            <person name="Stack J.C."/>
            <person name="Feltus F.A."/>
            <person name="Mustiga G.M."/>
            <person name="Amores F."/>
            <person name="Phillips W."/>
            <person name="Marelli J.P."/>
            <person name="May G.D."/>
            <person name="Shapiro H."/>
            <person name="Ma J."/>
            <person name="Bustamante C.D."/>
            <person name="Schnell R.J."/>
            <person name="Main D."/>
            <person name="Gilbert D."/>
            <person name="Parida L."/>
            <person name="Kuhn D.N."/>
        </authorList>
    </citation>
    <scope>NUCLEOTIDE SEQUENCE [LARGE SCALE GENOMIC DNA]</scope>
    <source>
        <strain evidence="3">cv. Matina 1-6</strain>
    </source>
</reference>
<sequence length="98" mass="10907">MQSMLNLHTTYGLPLCVSGITKHFILSEEMADHDRRREAMKKKRSRASESLHADREMGIQENFETVVEQIMEGEVDGDGAIVLQHLSCSCLACTAKAA</sequence>
<feature type="compositionally biased region" description="Basic and acidic residues" evidence="1">
    <location>
        <begin position="46"/>
        <end position="55"/>
    </location>
</feature>
<dbReference type="OrthoDB" id="1886726at2759"/>
<dbReference type="Gramene" id="EOY33081">
    <property type="protein sequence ID" value="EOY33081"/>
    <property type="gene ID" value="TCM_041077"/>
</dbReference>